<evidence type="ECO:0000256" key="1">
    <source>
        <dbReference type="SAM" id="MobiDB-lite"/>
    </source>
</evidence>
<evidence type="ECO:0000313" key="4">
    <source>
        <dbReference type="EMBL" id="MBD3916134.1"/>
    </source>
</evidence>
<keyword evidence="2" id="KW-0472">Membrane</keyword>
<dbReference type="EMBL" id="JACXYY010000006">
    <property type="protein sequence ID" value="MBD3916134.1"/>
    <property type="molecule type" value="Genomic_DNA"/>
</dbReference>
<evidence type="ECO:0000256" key="2">
    <source>
        <dbReference type="SAM" id="Phobius"/>
    </source>
</evidence>
<name>A0ABR8MJA5_9ACTN</name>
<keyword evidence="2" id="KW-0812">Transmembrane</keyword>
<dbReference type="Proteomes" id="UP000649289">
    <property type="component" value="Unassembled WGS sequence"/>
</dbReference>
<dbReference type="RefSeq" id="WP_191200447.1">
    <property type="nucleotide sequence ID" value="NZ_BAAAPA010000006.1"/>
</dbReference>
<dbReference type="SMART" id="SM00909">
    <property type="entry name" value="Germane"/>
    <property type="match status" value="1"/>
</dbReference>
<keyword evidence="5" id="KW-1185">Reference proteome</keyword>
<protein>
    <submittedName>
        <fullName evidence="4">GerMN domain-containing protein</fullName>
    </submittedName>
</protein>
<dbReference type="Pfam" id="PF10646">
    <property type="entry name" value="Germane"/>
    <property type="match status" value="1"/>
</dbReference>
<sequence length="338" mass="35113">MNDQLISDLLLDVADDIEPDDRLDAIRAATRSAPRSTTASSGRRTRRGWWAAGGFGLVAASVVAALALTTGGSSEPVGPAPAGPTTSDTTATDDEAPSEPVAVYFVGDTADGPRLYREFQPAVSAAPAVSAIDAALRGDSLDPDYRSAWPAGVVLRQWIPGPDVITVILDGAPAGRPAGMSEGDARLALEQLVRTAQAVQGQGKVPVDVQVEGQVTDTVLGVRTTAPLTGSPDADVLAPVSLSDPSEGLVVAGDETIRVRGRGSSPDGSVQVLVQRWESTATVADRTIRSTLSPDRLTPFAETFALPNLPPGDYDVIARVRNADGTVDSDTRRITVTD</sequence>
<feature type="transmembrane region" description="Helical" evidence="2">
    <location>
        <begin position="49"/>
        <end position="68"/>
    </location>
</feature>
<evidence type="ECO:0000259" key="3">
    <source>
        <dbReference type="SMART" id="SM00909"/>
    </source>
</evidence>
<keyword evidence="2" id="KW-1133">Transmembrane helix</keyword>
<feature type="domain" description="GerMN" evidence="3">
    <location>
        <begin position="128"/>
        <end position="220"/>
    </location>
</feature>
<feature type="region of interest" description="Disordered" evidence="1">
    <location>
        <begin position="71"/>
        <end position="98"/>
    </location>
</feature>
<dbReference type="InterPro" id="IPR013783">
    <property type="entry name" value="Ig-like_fold"/>
</dbReference>
<reference evidence="4 5" key="1">
    <citation type="submission" date="2020-09" db="EMBL/GenBank/DDBJ databases">
        <title>novel species in genus Nocardioides.</title>
        <authorList>
            <person name="Zhang G."/>
        </authorList>
    </citation>
    <scope>NUCLEOTIDE SEQUENCE [LARGE SCALE GENOMIC DNA]</scope>
    <source>
        <strain evidence="4 5">19197</strain>
    </source>
</reference>
<dbReference type="InterPro" id="IPR019606">
    <property type="entry name" value="GerMN"/>
</dbReference>
<accession>A0ABR8MJA5</accession>
<proteinExistence type="predicted"/>
<gene>
    <name evidence="4" type="ORF">IEZ25_16045</name>
</gene>
<dbReference type="Gene3D" id="2.60.40.10">
    <property type="entry name" value="Immunoglobulins"/>
    <property type="match status" value="1"/>
</dbReference>
<comment type="caution">
    <text evidence="4">The sequence shown here is derived from an EMBL/GenBank/DDBJ whole genome shotgun (WGS) entry which is preliminary data.</text>
</comment>
<evidence type="ECO:0000313" key="5">
    <source>
        <dbReference type="Proteomes" id="UP000649289"/>
    </source>
</evidence>
<organism evidence="4 5">
    <name type="scientific">Nocardioides hwasunensis</name>
    <dbReference type="NCBI Taxonomy" id="397258"/>
    <lineage>
        <taxon>Bacteria</taxon>
        <taxon>Bacillati</taxon>
        <taxon>Actinomycetota</taxon>
        <taxon>Actinomycetes</taxon>
        <taxon>Propionibacteriales</taxon>
        <taxon>Nocardioidaceae</taxon>
        <taxon>Nocardioides</taxon>
    </lineage>
</organism>